<sequence>MRVYMITRIVCTWCSFRQFGTYLFCKLLIKLYKFSFVRGHIGIYGNEPADWLAKEATKLNNLIPMTVPKSFYKRVFKENVISEWNSLNKISHNAKSSKEFFRSIHGRLNANHFVPNFKNTQFLTEHGNFKAYLSRFNLSRTDLCSCFSGEIQDAKHWMLSCSKFTPG</sequence>
<dbReference type="InterPro" id="IPR036397">
    <property type="entry name" value="RNaseH_sf"/>
</dbReference>
<dbReference type="SUPFAM" id="SSF53098">
    <property type="entry name" value="Ribonuclease H-like"/>
    <property type="match status" value="1"/>
</dbReference>
<name>A0A4Y2LV66_ARAVE</name>
<dbReference type="OrthoDB" id="6777517at2759"/>
<protein>
    <submittedName>
        <fullName evidence="1">Uncharacterized protein</fullName>
    </submittedName>
</protein>
<gene>
    <name evidence="1" type="ORF">AVEN_150848_1</name>
</gene>
<organism evidence="1 2">
    <name type="scientific">Araneus ventricosus</name>
    <name type="common">Orbweaver spider</name>
    <name type="synonym">Epeira ventricosa</name>
    <dbReference type="NCBI Taxonomy" id="182803"/>
    <lineage>
        <taxon>Eukaryota</taxon>
        <taxon>Metazoa</taxon>
        <taxon>Ecdysozoa</taxon>
        <taxon>Arthropoda</taxon>
        <taxon>Chelicerata</taxon>
        <taxon>Arachnida</taxon>
        <taxon>Araneae</taxon>
        <taxon>Araneomorphae</taxon>
        <taxon>Entelegynae</taxon>
        <taxon>Araneoidea</taxon>
        <taxon>Araneidae</taxon>
        <taxon>Araneus</taxon>
    </lineage>
</organism>
<keyword evidence="2" id="KW-1185">Reference proteome</keyword>
<comment type="caution">
    <text evidence="1">The sequence shown here is derived from an EMBL/GenBank/DDBJ whole genome shotgun (WGS) entry which is preliminary data.</text>
</comment>
<accession>A0A4Y2LV66</accession>
<dbReference type="Gene3D" id="3.30.420.10">
    <property type="entry name" value="Ribonuclease H-like superfamily/Ribonuclease H"/>
    <property type="match status" value="1"/>
</dbReference>
<evidence type="ECO:0000313" key="1">
    <source>
        <dbReference type="EMBL" id="GBN18711.1"/>
    </source>
</evidence>
<dbReference type="GO" id="GO:0003676">
    <property type="term" value="F:nucleic acid binding"/>
    <property type="evidence" value="ECO:0007669"/>
    <property type="project" value="InterPro"/>
</dbReference>
<evidence type="ECO:0000313" key="2">
    <source>
        <dbReference type="Proteomes" id="UP000499080"/>
    </source>
</evidence>
<dbReference type="EMBL" id="BGPR01006405">
    <property type="protein sequence ID" value="GBN18711.1"/>
    <property type="molecule type" value="Genomic_DNA"/>
</dbReference>
<dbReference type="AlphaFoldDB" id="A0A4Y2LV66"/>
<reference evidence="1 2" key="1">
    <citation type="journal article" date="2019" name="Sci. Rep.">
        <title>Orb-weaving spider Araneus ventricosus genome elucidates the spidroin gene catalogue.</title>
        <authorList>
            <person name="Kono N."/>
            <person name="Nakamura H."/>
            <person name="Ohtoshi R."/>
            <person name="Moran D.A.P."/>
            <person name="Shinohara A."/>
            <person name="Yoshida Y."/>
            <person name="Fujiwara M."/>
            <person name="Mori M."/>
            <person name="Tomita M."/>
            <person name="Arakawa K."/>
        </authorList>
    </citation>
    <scope>NUCLEOTIDE SEQUENCE [LARGE SCALE GENOMIC DNA]</scope>
</reference>
<proteinExistence type="predicted"/>
<dbReference type="Proteomes" id="UP000499080">
    <property type="component" value="Unassembled WGS sequence"/>
</dbReference>
<dbReference type="InterPro" id="IPR012337">
    <property type="entry name" value="RNaseH-like_sf"/>
</dbReference>